<dbReference type="Proteomes" id="UP000693689">
    <property type="component" value="Segment"/>
</dbReference>
<sequence length="185" mass="21407">MSHKYYNFPFIKFCLLSKDESLLEELGVEESLWKEVKKEYAEANPNPETTVLVSAYKKAIKANLERNKTIAVMKYILQYEGDWQPYFEVAKLKYTGDALKDIEYLQNQIKKQETNEKIFTAQLDKLRKELDDAREKTEDKGFDIAGVYKTIASLEKAGATIPNYDELTCGKYNALTKVYTEKNGK</sequence>
<dbReference type="EMBL" id="MT732443">
    <property type="protein sequence ID" value="QQO97049.1"/>
    <property type="molecule type" value="Genomic_DNA"/>
</dbReference>
<organism evidence="2 3">
    <name type="scientific">Cellulophaga phage Nekkels_1</name>
    <dbReference type="NCBI Taxonomy" id="2745692"/>
    <lineage>
        <taxon>Viruses</taxon>
        <taxon>Duplodnaviria</taxon>
        <taxon>Heunggongvirae</taxon>
        <taxon>Uroviricota</taxon>
        <taxon>Caudoviricetes</taxon>
        <taxon>Assiduviridae</taxon>
        <taxon>Nekkelsvirus</taxon>
        <taxon>Nekkelsvirus Nekkels</taxon>
    </lineage>
</organism>
<accession>A0A8E4UXG6</accession>
<evidence type="ECO:0000256" key="1">
    <source>
        <dbReference type="SAM" id="Coils"/>
    </source>
</evidence>
<gene>
    <name evidence="2" type="ORF">Nekkels1_47</name>
</gene>
<name>A0A8E4UXG6_9CAUD</name>
<feature type="coiled-coil region" evidence="1">
    <location>
        <begin position="109"/>
        <end position="136"/>
    </location>
</feature>
<evidence type="ECO:0000313" key="2">
    <source>
        <dbReference type="EMBL" id="QQO97049.1"/>
    </source>
</evidence>
<keyword evidence="3" id="KW-1185">Reference proteome</keyword>
<proteinExistence type="predicted"/>
<evidence type="ECO:0000313" key="3">
    <source>
        <dbReference type="Proteomes" id="UP000693689"/>
    </source>
</evidence>
<reference evidence="2 3" key="1">
    <citation type="submission" date="2020-07" db="EMBL/GenBank/DDBJ databases">
        <title>Highly diverse flavobacterial phages as mortality factor during North Sea spring blooms.</title>
        <authorList>
            <person name="Bartlau N."/>
            <person name="Wichels A."/>
            <person name="Krohne G."/>
            <person name="Adriaenssens E.M."/>
            <person name="Heins A."/>
            <person name="Fuchs B.M."/>
            <person name="Amann R."/>
            <person name="Moraru C."/>
        </authorList>
    </citation>
    <scope>NUCLEOTIDE SEQUENCE [LARGE SCALE GENOMIC DNA]</scope>
</reference>
<protein>
    <submittedName>
        <fullName evidence="2">Uncharacterized protein</fullName>
    </submittedName>
</protein>
<keyword evidence="1" id="KW-0175">Coiled coil</keyword>